<dbReference type="EMBL" id="JAPPUX010000005">
    <property type="protein sequence ID" value="MCY4728386.1"/>
    <property type="molecule type" value="Genomic_DNA"/>
</dbReference>
<dbReference type="InterPro" id="IPR050256">
    <property type="entry name" value="Glycosyltransferase_2"/>
</dbReference>
<evidence type="ECO:0000256" key="1">
    <source>
        <dbReference type="ARBA" id="ARBA00006739"/>
    </source>
</evidence>
<organism evidence="5 6">
    <name type="scientific">Nocardioides pini</name>
    <dbReference type="NCBI Taxonomy" id="2975053"/>
    <lineage>
        <taxon>Bacteria</taxon>
        <taxon>Bacillati</taxon>
        <taxon>Actinomycetota</taxon>
        <taxon>Actinomycetes</taxon>
        <taxon>Propionibacteriales</taxon>
        <taxon>Nocardioidaceae</taxon>
        <taxon>Nocardioides</taxon>
    </lineage>
</organism>
<feature type="compositionally biased region" description="Polar residues" evidence="2">
    <location>
        <begin position="362"/>
        <end position="373"/>
    </location>
</feature>
<evidence type="ECO:0000313" key="6">
    <source>
        <dbReference type="Proteomes" id="UP001074726"/>
    </source>
</evidence>
<feature type="region of interest" description="Disordered" evidence="2">
    <location>
        <begin position="347"/>
        <end position="373"/>
    </location>
</feature>
<keyword evidence="3" id="KW-0812">Transmembrane</keyword>
<keyword evidence="6" id="KW-1185">Reference proteome</keyword>
<dbReference type="PANTHER" id="PTHR48090">
    <property type="entry name" value="UNDECAPRENYL-PHOSPHATE 4-DEOXY-4-FORMAMIDO-L-ARABINOSE TRANSFERASE-RELATED"/>
    <property type="match status" value="1"/>
</dbReference>
<feature type="compositionally biased region" description="Polar residues" evidence="2">
    <location>
        <begin position="1"/>
        <end position="18"/>
    </location>
</feature>
<dbReference type="CDD" id="cd04179">
    <property type="entry name" value="DPM_DPG-synthase_like"/>
    <property type="match status" value="1"/>
</dbReference>
<dbReference type="RefSeq" id="WP_268113374.1">
    <property type="nucleotide sequence ID" value="NZ_JAPPUX010000005.1"/>
</dbReference>
<evidence type="ECO:0000256" key="3">
    <source>
        <dbReference type="SAM" id="Phobius"/>
    </source>
</evidence>
<reference evidence="5" key="1">
    <citation type="submission" date="2022-08" db="EMBL/GenBank/DDBJ databases">
        <title>Genome sequencing of Nocardioides sp. STR2.</title>
        <authorList>
            <person name="So Y."/>
        </authorList>
    </citation>
    <scope>NUCLEOTIDE SEQUENCE</scope>
    <source>
        <strain evidence="5">STR2</strain>
    </source>
</reference>
<feature type="transmembrane region" description="Helical" evidence="3">
    <location>
        <begin position="245"/>
        <end position="274"/>
    </location>
</feature>
<dbReference type="Proteomes" id="UP001074726">
    <property type="component" value="Unassembled WGS sequence"/>
</dbReference>
<feature type="transmembrane region" description="Helical" evidence="3">
    <location>
        <begin position="294"/>
        <end position="320"/>
    </location>
</feature>
<proteinExistence type="inferred from homology"/>
<name>A0ABT4CHW8_9ACTN</name>
<comment type="similarity">
    <text evidence="1">Belongs to the glycosyltransferase 2 family.</text>
</comment>
<dbReference type="Gene3D" id="3.90.550.10">
    <property type="entry name" value="Spore Coat Polysaccharide Biosynthesis Protein SpsA, Chain A"/>
    <property type="match status" value="1"/>
</dbReference>
<dbReference type="Pfam" id="PF00535">
    <property type="entry name" value="Glycos_transf_2"/>
    <property type="match status" value="1"/>
</dbReference>
<accession>A0ABT4CHW8</accession>
<evidence type="ECO:0000313" key="5">
    <source>
        <dbReference type="EMBL" id="MCY4728386.1"/>
    </source>
</evidence>
<dbReference type="SUPFAM" id="SSF53448">
    <property type="entry name" value="Nucleotide-diphospho-sugar transferases"/>
    <property type="match status" value="1"/>
</dbReference>
<comment type="caution">
    <text evidence="5">The sequence shown here is derived from an EMBL/GenBank/DDBJ whole genome shotgun (WGS) entry which is preliminary data.</text>
</comment>
<gene>
    <name evidence="5" type="ORF">NYO98_19045</name>
</gene>
<dbReference type="InterPro" id="IPR001173">
    <property type="entry name" value="Glyco_trans_2-like"/>
</dbReference>
<evidence type="ECO:0000256" key="2">
    <source>
        <dbReference type="SAM" id="MobiDB-lite"/>
    </source>
</evidence>
<sequence>MQEGATTSGTNAQQQAPGTTDRPVRSAVHLLLPCFNEEQSIQPMVQTLARVFADDKTWDVTAVFIDDGSTDATWQRITQLRALNLPITIGGIRLEHNQGKAAAQAIGIREVASAGGLVVLMDADGQHDPTQLPDVLRSCAETRLPQIARRTQYRRGATSMAGTLGLGVVAGLTGVRFDPTLGEYLVLPEGTVRLLARNPQLGVVPIVPLVQGITSDMGTFSSPVLGRADGSTSTRWTRSQLWHKALLLLLANPWALLPRMAIIVVLTVLALGSYGMAVGIGSIVHGTFLGVGSVLVAIVMIFGVLAGLQLVTLGLVVMLFRTISQTPVTTSSDVELLDWRSDRRRPLVGGDFAPDPAPGQDVSLSPSGTAPPP</sequence>
<keyword evidence="3" id="KW-1133">Transmembrane helix</keyword>
<keyword evidence="3" id="KW-0472">Membrane</keyword>
<feature type="region of interest" description="Disordered" evidence="2">
    <location>
        <begin position="1"/>
        <end position="23"/>
    </location>
</feature>
<protein>
    <submittedName>
        <fullName evidence="5">Glycosyltransferase family 2 protein</fullName>
    </submittedName>
</protein>
<dbReference type="PANTHER" id="PTHR48090:SF6">
    <property type="entry name" value="SLR5056 PROTEIN"/>
    <property type="match status" value="1"/>
</dbReference>
<feature type="domain" description="Glycosyltransferase 2-like" evidence="4">
    <location>
        <begin position="32"/>
        <end position="140"/>
    </location>
</feature>
<dbReference type="InterPro" id="IPR029044">
    <property type="entry name" value="Nucleotide-diphossugar_trans"/>
</dbReference>
<evidence type="ECO:0000259" key="4">
    <source>
        <dbReference type="Pfam" id="PF00535"/>
    </source>
</evidence>